<dbReference type="PANTHER" id="PTHR33172:SF29">
    <property type="entry name" value="OS06G0559400 PROTEIN"/>
    <property type="match status" value="1"/>
</dbReference>
<dbReference type="GO" id="GO:0006950">
    <property type="term" value="P:response to stress"/>
    <property type="evidence" value="ECO:0007669"/>
    <property type="project" value="UniProtKB-ARBA"/>
</dbReference>
<dbReference type="AlphaFoldDB" id="A0A2Z7BBF8"/>
<dbReference type="Proteomes" id="UP000250235">
    <property type="component" value="Unassembled WGS sequence"/>
</dbReference>
<dbReference type="GO" id="GO:0005634">
    <property type="term" value="C:nucleus"/>
    <property type="evidence" value="ECO:0007669"/>
    <property type="project" value="UniProtKB-SubCell"/>
</dbReference>
<accession>A0A2Z7BBF8</accession>
<evidence type="ECO:0000313" key="4">
    <source>
        <dbReference type="EMBL" id="KZV31833.1"/>
    </source>
</evidence>
<evidence type="ECO:0000313" key="5">
    <source>
        <dbReference type="Proteomes" id="UP000250235"/>
    </source>
</evidence>
<dbReference type="PANTHER" id="PTHR33172">
    <property type="entry name" value="OS08G0516900 PROTEIN"/>
    <property type="match status" value="1"/>
</dbReference>
<comment type="subcellular location">
    <subcellularLocation>
        <location evidence="1">Nucleus</location>
    </subcellularLocation>
</comment>
<sequence>MEEVKAHQILRDPWFPYENHLKSKGEWLKVDHDEDGDSSHEGSSVSLSSCDTIDDVSSTSPPSSSGSLYDLSELMLELPVKRGLSKFYQGKSESFTSLSRVTSVEDLAKNCRRKTKSPKRSRILPRPIISKAKKLDTDKKRLGTLIRSSRQKENGVLIHPYIDSI</sequence>
<evidence type="ECO:0000256" key="3">
    <source>
        <dbReference type="SAM" id="MobiDB-lite"/>
    </source>
</evidence>
<keyword evidence="5" id="KW-1185">Reference proteome</keyword>
<dbReference type="EMBL" id="KV007434">
    <property type="protein sequence ID" value="KZV31833.1"/>
    <property type="molecule type" value="Genomic_DNA"/>
</dbReference>
<feature type="region of interest" description="Disordered" evidence="3">
    <location>
        <begin position="30"/>
        <end position="67"/>
    </location>
</feature>
<keyword evidence="2" id="KW-0539">Nucleus</keyword>
<dbReference type="OrthoDB" id="694201at2759"/>
<gene>
    <name evidence="4" type="ORF">F511_25946</name>
</gene>
<protein>
    <submittedName>
        <fullName evidence="4">Uncharacterized protein</fullName>
    </submittedName>
</protein>
<name>A0A2Z7BBF8_9LAMI</name>
<reference evidence="4 5" key="1">
    <citation type="journal article" date="2015" name="Proc. Natl. Acad. Sci. U.S.A.">
        <title>The resurrection genome of Boea hygrometrica: A blueprint for survival of dehydration.</title>
        <authorList>
            <person name="Xiao L."/>
            <person name="Yang G."/>
            <person name="Zhang L."/>
            <person name="Yang X."/>
            <person name="Zhao S."/>
            <person name="Ji Z."/>
            <person name="Zhou Q."/>
            <person name="Hu M."/>
            <person name="Wang Y."/>
            <person name="Chen M."/>
            <person name="Xu Y."/>
            <person name="Jin H."/>
            <person name="Xiao X."/>
            <person name="Hu G."/>
            <person name="Bao F."/>
            <person name="Hu Y."/>
            <person name="Wan P."/>
            <person name="Li L."/>
            <person name="Deng X."/>
            <person name="Kuang T."/>
            <person name="Xiang C."/>
            <person name="Zhu J.K."/>
            <person name="Oliver M.J."/>
            <person name="He Y."/>
        </authorList>
    </citation>
    <scope>NUCLEOTIDE SEQUENCE [LARGE SCALE GENOMIC DNA]</scope>
    <source>
        <strain evidence="5">cv. XS01</strain>
    </source>
</reference>
<dbReference type="InterPro" id="IPR051992">
    <property type="entry name" value="OxStress_Response_Reg"/>
</dbReference>
<evidence type="ECO:0000256" key="1">
    <source>
        <dbReference type="ARBA" id="ARBA00004123"/>
    </source>
</evidence>
<proteinExistence type="predicted"/>
<feature type="compositionally biased region" description="Basic and acidic residues" evidence="3">
    <location>
        <begin position="30"/>
        <end position="40"/>
    </location>
</feature>
<feature type="compositionally biased region" description="Low complexity" evidence="3">
    <location>
        <begin position="57"/>
        <end position="67"/>
    </location>
</feature>
<evidence type="ECO:0000256" key="2">
    <source>
        <dbReference type="ARBA" id="ARBA00023242"/>
    </source>
</evidence>
<organism evidence="4 5">
    <name type="scientific">Dorcoceras hygrometricum</name>
    <dbReference type="NCBI Taxonomy" id="472368"/>
    <lineage>
        <taxon>Eukaryota</taxon>
        <taxon>Viridiplantae</taxon>
        <taxon>Streptophyta</taxon>
        <taxon>Embryophyta</taxon>
        <taxon>Tracheophyta</taxon>
        <taxon>Spermatophyta</taxon>
        <taxon>Magnoliopsida</taxon>
        <taxon>eudicotyledons</taxon>
        <taxon>Gunneridae</taxon>
        <taxon>Pentapetalae</taxon>
        <taxon>asterids</taxon>
        <taxon>lamiids</taxon>
        <taxon>Lamiales</taxon>
        <taxon>Gesneriaceae</taxon>
        <taxon>Didymocarpoideae</taxon>
        <taxon>Trichosporeae</taxon>
        <taxon>Loxocarpinae</taxon>
        <taxon>Dorcoceras</taxon>
    </lineage>
</organism>